<dbReference type="RefSeq" id="WP_157678829.1">
    <property type="nucleotide sequence ID" value="NZ_JAPQWE010000006.1"/>
</dbReference>
<evidence type="ECO:0000313" key="1">
    <source>
        <dbReference type="EMBL" id="ASB87725.1"/>
    </source>
</evidence>
<gene>
    <name evidence="1" type="ORF">S101395_01189</name>
</gene>
<dbReference type="Proteomes" id="UP000196877">
    <property type="component" value="Chromosome"/>
</dbReference>
<accession>A0ABM6LET0</accession>
<proteinExistence type="predicted"/>
<evidence type="ECO:0000313" key="2">
    <source>
        <dbReference type="Proteomes" id="UP000196877"/>
    </source>
</evidence>
<keyword evidence="2" id="KW-1185">Reference proteome</keyword>
<sequence length="45" mass="5223">MMTKTEELLAYLDRLIALQTSGHLVRDEIAEAIDAIRYELIFEIN</sequence>
<dbReference type="EMBL" id="CP021920">
    <property type="protein sequence ID" value="ASB87725.1"/>
    <property type="molecule type" value="Genomic_DNA"/>
</dbReference>
<reference evidence="1 2" key="1">
    <citation type="submission" date="2017-06" db="EMBL/GenBank/DDBJ databases">
        <title>Genome sequence of Bacillus sonorensis strain SRCM101395.</title>
        <authorList>
            <person name="Cho S.H."/>
        </authorList>
    </citation>
    <scope>NUCLEOTIDE SEQUENCE [LARGE SCALE GENOMIC DNA]</scope>
    <source>
        <strain evidence="1 2">SRCM101395</strain>
    </source>
</reference>
<name>A0ABM6LET0_9BACI</name>
<protein>
    <submittedName>
        <fullName evidence="1">Uncharacterized protein</fullName>
    </submittedName>
</protein>
<organism evidence="1 2">
    <name type="scientific">Bacillus sonorensis</name>
    <dbReference type="NCBI Taxonomy" id="119858"/>
    <lineage>
        <taxon>Bacteria</taxon>
        <taxon>Bacillati</taxon>
        <taxon>Bacillota</taxon>
        <taxon>Bacilli</taxon>
        <taxon>Bacillales</taxon>
        <taxon>Bacillaceae</taxon>
        <taxon>Bacillus</taxon>
    </lineage>
</organism>